<evidence type="ECO:0000313" key="4">
    <source>
        <dbReference type="Proteomes" id="UP000729402"/>
    </source>
</evidence>
<comment type="caution">
    <text evidence="3">The sequence shown here is derived from an EMBL/GenBank/DDBJ whole genome shotgun (WGS) entry which is preliminary data.</text>
</comment>
<dbReference type="GO" id="GO:0003904">
    <property type="term" value="F:deoxyribodipyrimidine photo-lyase activity"/>
    <property type="evidence" value="ECO:0007669"/>
    <property type="project" value="TreeGrafter"/>
</dbReference>
<dbReference type="AlphaFoldDB" id="A0A8J5WEG1"/>
<dbReference type="OrthoDB" id="496749at2759"/>
<dbReference type="InterPro" id="IPR052219">
    <property type="entry name" value="Photolyase_Class-2"/>
</dbReference>
<protein>
    <recommendedName>
        <fullName evidence="2">Photolyase/cryptochrome alpha/beta domain-containing protein</fullName>
    </recommendedName>
</protein>
<dbReference type="Proteomes" id="UP000729402">
    <property type="component" value="Unassembled WGS sequence"/>
</dbReference>
<reference evidence="3" key="1">
    <citation type="journal article" date="2021" name="bioRxiv">
        <title>Whole Genome Assembly and Annotation of Northern Wild Rice, Zizania palustris L., Supports a Whole Genome Duplication in the Zizania Genus.</title>
        <authorList>
            <person name="Haas M."/>
            <person name="Kono T."/>
            <person name="Macchietto M."/>
            <person name="Millas R."/>
            <person name="McGilp L."/>
            <person name="Shao M."/>
            <person name="Duquette J."/>
            <person name="Hirsch C.N."/>
            <person name="Kimball J."/>
        </authorList>
    </citation>
    <scope>NUCLEOTIDE SEQUENCE</scope>
    <source>
        <tissue evidence="3">Fresh leaf tissue</tissue>
    </source>
</reference>
<feature type="domain" description="Photolyase/cryptochrome alpha/beta" evidence="2">
    <location>
        <begin position="38"/>
        <end position="171"/>
    </location>
</feature>
<gene>
    <name evidence="3" type="ORF">GUJ93_ZPchr0010g9298</name>
</gene>
<dbReference type="PANTHER" id="PTHR10211:SF0">
    <property type="entry name" value="DEOXYRIBODIPYRIMIDINE PHOTO-LYASE"/>
    <property type="match status" value="1"/>
</dbReference>
<keyword evidence="4" id="KW-1185">Reference proteome</keyword>
<dbReference type="FunFam" id="3.40.50.620:FF:000110">
    <property type="entry name" value="Deoxyribodipyrimidine photolyase"/>
    <property type="match status" value="1"/>
</dbReference>
<dbReference type="FunFam" id="1.25.40.80:FF:000004">
    <property type="entry name" value="Deoxyribodipyrimidine photolyase"/>
    <property type="match status" value="1"/>
</dbReference>
<feature type="region of interest" description="Disordered" evidence="1">
    <location>
        <begin position="1"/>
        <end position="20"/>
    </location>
</feature>
<dbReference type="GO" id="GO:0000719">
    <property type="term" value="P:photoreactive repair"/>
    <property type="evidence" value="ECO:0007669"/>
    <property type="project" value="TreeGrafter"/>
</dbReference>
<dbReference type="Pfam" id="PF00875">
    <property type="entry name" value="DNA_photolyase"/>
    <property type="match status" value="1"/>
</dbReference>
<evidence type="ECO:0000256" key="1">
    <source>
        <dbReference type="SAM" id="MobiDB-lite"/>
    </source>
</evidence>
<dbReference type="EMBL" id="JAAALK010000082">
    <property type="protein sequence ID" value="KAG8088174.1"/>
    <property type="molecule type" value="Genomic_DNA"/>
</dbReference>
<sequence>MPPTTVSPSPVPGPAGPSPVHPARVRVLHQDCGGGKPGPVVYWMLRDQRLADNWALLHAANLAASSAAPLAVAFALFPKPFLLSARRRQLEFLLRGLRRLAADAAARRLPFFLLTGGPAEIPALVRRLGASTLVADFSPLRPVREALDAVVGDLGRDAPGVAVHQVSVALQFASGSQESWNVLGEFYRNFFYGTDKLESFVAFTQVDAHNVVPVWAASGKLEYSAKTFRSKVSKVMDEYLVEFPELPVVALWDREQPEDIDWEALSDWVCSEAENVPEIDWCEPGEVAAMEALLGSKDGFLTKRIKSYENDRNDPTKPQALSGLSPYLHFGHISAQRCALEAKKCRHLSPKSVDAFLEELIVRRELADNFCYYQPHYDSISGAWDWAKKTLQDHAADKREHIYT</sequence>
<evidence type="ECO:0000313" key="3">
    <source>
        <dbReference type="EMBL" id="KAG8088174.1"/>
    </source>
</evidence>
<organism evidence="3 4">
    <name type="scientific">Zizania palustris</name>
    <name type="common">Northern wild rice</name>
    <dbReference type="NCBI Taxonomy" id="103762"/>
    <lineage>
        <taxon>Eukaryota</taxon>
        <taxon>Viridiplantae</taxon>
        <taxon>Streptophyta</taxon>
        <taxon>Embryophyta</taxon>
        <taxon>Tracheophyta</taxon>
        <taxon>Spermatophyta</taxon>
        <taxon>Magnoliopsida</taxon>
        <taxon>Liliopsida</taxon>
        <taxon>Poales</taxon>
        <taxon>Poaceae</taxon>
        <taxon>BOP clade</taxon>
        <taxon>Oryzoideae</taxon>
        <taxon>Oryzeae</taxon>
        <taxon>Zizaniinae</taxon>
        <taxon>Zizania</taxon>
    </lineage>
</organism>
<evidence type="ECO:0000259" key="2">
    <source>
        <dbReference type="PROSITE" id="PS51645"/>
    </source>
</evidence>
<dbReference type="PROSITE" id="PS51645">
    <property type="entry name" value="PHR_CRY_ALPHA_BETA"/>
    <property type="match status" value="1"/>
</dbReference>
<proteinExistence type="predicted"/>
<dbReference type="PANTHER" id="PTHR10211">
    <property type="entry name" value="DEOXYRIBODIPYRIMIDINE PHOTOLYASE"/>
    <property type="match status" value="1"/>
</dbReference>
<name>A0A8J5WEG1_ZIZPA</name>
<dbReference type="InterPro" id="IPR032673">
    <property type="entry name" value="DNA_photolyase_2_CS"/>
</dbReference>
<accession>A0A8J5WEG1</accession>
<dbReference type="PROSITE" id="PS01083">
    <property type="entry name" value="DNA_PHOTOLYASES_2_1"/>
    <property type="match status" value="1"/>
</dbReference>
<dbReference type="InterPro" id="IPR006050">
    <property type="entry name" value="DNA_photolyase_N"/>
</dbReference>
<reference evidence="3" key="2">
    <citation type="submission" date="2021-02" db="EMBL/GenBank/DDBJ databases">
        <authorList>
            <person name="Kimball J.A."/>
            <person name="Haas M.W."/>
            <person name="Macchietto M."/>
            <person name="Kono T."/>
            <person name="Duquette J."/>
            <person name="Shao M."/>
        </authorList>
    </citation>
    <scope>NUCLEOTIDE SEQUENCE</scope>
    <source>
        <tissue evidence="3">Fresh leaf tissue</tissue>
    </source>
</reference>